<protein>
    <submittedName>
        <fullName evidence="1">Uncharacterized protein</fullName>
    </submittedName>
</protein>
<organism evidence="1 2">
    <name type="scientific">Pleurotus eryngii</name>
    <name type="common">Boletus of the steppes</name>
    <dbReference type="NCBI Taxonomy" id="5323"/>
    <lineage>
        <taxon>Eukaryota</taxon>
        <taxon>Fungi</taxon>
        <taxon>Dikarya</taxon>
        <taxon>Basidiomycota</taxon>
        <taxon>Agaricomycotina</taxon>
        <taxon>Agaricomycetes</taxon>
        <taxon>Agaricomycetidae</taxon>
        <taxon>Agaricales</taxon>
        <taxon>Pleurotineae</taxon>
        <taxon>Pleurotaceae</taxon>
        <taxon>Pleurotus</taxon>
    </lineage>
</organism>
<comment type="caution">
    <text evidence="1">The sequence shown here is derived from an EMBL/GenBank/DDBJ whole genome shotgun (WGS) entry which is preliminary data.</text>
</comment>
<dbReference type="EMBL" id="MU154780">
    <property type="protein sequence ID" value="KAF9487413.1"/>
    <property type="molecule type" value="Genomic_DNA"/>
</dbReference>
<dbReference type="AlphaFoldDB" id="A0A9P5ZG41"/>
<gene>
    <name evidence="1" type="ORF">BDN71DRAFT_1436870</name>
</gene>
<accession>A0A9P5ZG41</accession>
<name>A0A9P5ZG41_PLEER</name>
<proteinExistence type="predicted"/>
<evidence type="ECO:0000313" key="1">
    <source>
        <dbReference type="EMBL" id="KAF9487413.1"/>
    </source>
</evidence>
<dbReference type="OrthoDB" id="2803716at2759"/>
<reference evidence="1" key="1">
    <citation type="submission" date="2020-11" db="EMBL/GenBank/DDBJ databases">
        <authorList>
            <consortium name="DOE Joint Genome Institute"/>
            <person name="Ahrendt S."/>
            <person name="Riley R."/>
            <person name="Andreopoulos W."/>
            <person name="Labutti K."/>
            <person name="Pangilinan J."/>
            <person name="Ruiz-Duenas F.J."/>
            <person name="Barrasa J.M."/>
            <person name="Sanchez-Garcia M."/>
            <person name="Camarero S."/>
            <person name="Miyauchi S."/>
            <person name="Serrano A."/>
            <person name="Linde D."/>
            <person name="Babiker R."/>
            <person name="Drula E."/>
            <person name="Ayuso-Fernandez I."/>
            <person name="Pacheco R."/>
            <person name="Padilla G."/>
            <person name="Ferreira P."/>
            <person name="Barriuso J."/>
            <person name="Kellner H."/>
            <person name="Castanera R."/>
            <person name="Alfaro M."/>
            <person name="Ramirez L."/>
            <person name="Pisabarro A.G."/>
            <person name="Kuo A."/>
            <person name="Tritt A."/>
            <person name="Lipzen A."/>
            <person name="He G."/>
            <person name="Yan M."/>
            <person name="Ng V."/>
            <person name="Cullen D."/>
            <person name="Martin F."/>
            <person name="Rosso M.-N."/>
            <person name="Henrissat B."/>
            <person name="Hibbett D."/>
            <person name="Martinez A.T."/>
            <person name="Grigoriev I.V."/>
        </authorList>
    </citation>
    <scope>NUCLEOTIDE SEQUENCE</scope>
    <source>
        <strain evidence="1">ATCC 90797</strain>
    </source>
</reference>
<keyword evidence="2" id="KW-1185">Reference proteome</keyword>
<dbReference type="Proteomes" id="UP000807025">
    <property type="component" value="Unassembled WGS sequence"/>
</dbReference>
<sequence>MSPGWCDCDKQYKYLKVHFQSFEDMMKDPLAQRSWNVAFNNQGWEERWALGTTLRKNIGSWFRQQLIWQGTYEVVHFTMAWFGHENGLQLKATADPPALSPQHSPLEGTSLWTLAQSSKSLDLTSQNVRSASHGTAAESGPGHGAELRGPEMHCGHLPSRWLRINLYTWWPRALEVGLPPVTKQLMVYKQVAYGKIFLMWDLPGFFNSNVVITIQERWISVLTSGQAVATVQIHNVQHGMSCGRLRLAALMKLEDACDASHDSGQFEVSVGHEFKTLFTPHRGMYEPLYKPLSKLLTIHVLIATTAHLTASPHLLNCSELEVNPAHPASATTSTTPAEVDGPAKPATQSLITASIQEGDKSKTPPWELEDDSAHLASAPKVGLESWTPVQELEACMSSVKVPYFKCNQHSRMPAITIVWYASCGVIRILLPPVTFNAKALPEQYNLFIHTVGTEHQVWIWDEGAWKSIKLGYSMFLKGMVCFLIIKNGKPSWVQKDMYLKRLHKS</sequence>
<evidence type="ECO:0000313" key="2">
    <source>
        <dbReference type="Proteomes" id="UP000807025"/>
    </source>
</evidence>